<dbReference type="InterPro" id="IPR005127">
    <property type="entry name" value="Giardia_VSP"/>
</dbReference>
<organism evidence="2 3">
    <name type="scientific">Giardia intestinalis</name>
    <name type="common">Giardia lamblia</name>
    <dbReference type="NCBI Taxonomy" id="5741"/>
    <lineage>
        <taxon>Eukaryota</taxon>
        <taxon>Metamonada</taxon>
        <taxon>Diplomonadida</taxon>
        <taxon>Hexamitidae</taxon>
        <taxon>Giardiinae</taxon>
        <taxon>Giardia</taxon>
    </lineage>
</organism>
<keyword evidence="1" id="KW-0812">Transmembrane</keyword>
<accession>V6T917</accession>
<evidence type="ECO:0000313" key="3">
    <source>
        <dbReference type="Proteomes" id="UP000018320"/>
    </source>
</evidence>
<evidence type="ECO:0000313" key="2">
    <source>
        <dbReference type="EMBL" id="ESU35388.1"/>
    </source>
</evidence>
<dbReference type="PANTHER" id="PTHR23275">
    <property type="entry name" value="CABRIOLET.-RELATED"/>
    <property type="match status" value="1"/>
</dbReference>
<dbReference type="InterPro" id="IPR009030">
    <property type="entry name" value="Growth_fac_rcpt_cys_sf"/>
</dbReference>
<feature type="transmembrane region" description="Helical" evidence="1">
    <location>
        <begin position="370"/>
        <end position="394"/>
    </location>
</feature>
<dbReference type="VEuPathDB" id="GiardiaDB:DHA2_153845"/>
<dbReference type="Proteomes" id="UP000018320">
    <property type="component" value="Unassembled WGS sequence"/>
</dbReference>
<feature type="non-terminal residue" evidence="2">
    <location>
        <position position="1"/>
    </location>
</feature>
<gene>
    <name evidence="2" type="ORF">DHA2_153845</name>
</gene>
<dbReference type="SMART" id="SM00261">
    <property type="entry name" value="FU"/>
    <property type="match status" value="5"/>
</dbReference>
<protein>
    <submittedName>
        <fullName evidence="2">Variant-specific surface protein</fullName>
    </submittedName>
</protein>
<reference evidence="3" key="1">
    <citation type="submission" date="2012-02" db="EMBL/GenBank/DDBJ databases">
        <title>Genome sequencing of Giardia lamblia Genotypes A2 and B isolates (DH and GS) and comparative analysis with the genomes of Genotypes A1 and E (WB and Pig).</title>
        <authorList>
            <person name="Adam R."/>
            <person name="Dahlstrom E."/>
            <person name="Martens C."/>
            <person name="Bruno D."/>
            <person name="Barbian K."/>
            <person name="Porcella S.F."/>
            <person name="Nash T."/>
        </authorList>
    </citation>
    <scope>NUCLEOTIDE SEQUENCE</scope>
    <source>
        <strain evidence="3">DH</strain>
    </source>
</reference>
<dbReference type="EMBL" id="AHGT01000084">
    <property type="protein sequence ID" value="ESU35388.1"/>
    <property type="molecule type" value="Genomic_DNA"/>
</dbReference>
<dbReference type="VEuPathDB" id="GiardiaDB:GL50803_0050332"/>
<keyword evidence="1" id="KW-0472">Membrane</keyword>
<name>V6T917_GIAIN</name>
<dbReference type="InterPro" id="IPR052798">
    <property type="entry name" value="Giardia_VSA"/>
</dbReference>
<dbReference type="PANTHER" id="PTHR23275:SF100">
    <property type="entry name" value="EGF-LIKE DOMAIN-CONTAINING PROTEIN"/>
    <property type="match status" value="1"/>
</dbReference>
<keyword evidence="1" id="KW-1133">Transmembrane helix</keyword>
<dbReference type="Pfam" id="PF03302">
    <property type="entry name" value="VSP"/>
    <property type="match status" value="2"/>
</dbReference>
<proteinExistence type="predicted"/>
<reference evidence="2 3" key="2">
    <citation type="journal article" date="2013" name="Genome Biol. Evol.">
        <title>Genome sequencing of Giardia lamblia genotypes A2 and B isolates (DH and GS) and comparative analysis with the genomes of genotypes A1 and E (WB and Pig).</title>
        <authorList>
            <person name="Adam R.D."/>
            <person name="Dahlstrom E.W."/>
            <person name="Martens C.A."/>
            <person name="Bruno D.P."/>
            <person name="Barbian K.D."/>
            <person name="Ricklefs S.M."/>
            <person name="Hernandez M.M."/>
            <person name="Narla N.P."/>
            <person name="Patel R.B."/>
            <person name="Porcella S.F."/>
            <person name="Nash T.E."/>
        </authorList>
    </citation>
    <scope>NUCLEOTIDE SEQUENCE [LARGE SCALE GENOMIC DNA]</scope>
    <source>
        <strain evidence="2 3">DH</strain>
    </source>
</reference>
<dbReference type="SUPFAM" id="SSF57184">
    <property type="entry name" value="Growth factor receptor domain"/>
    <property type="match status" value="2"/>
</dbReference>
<dbReference type="Gene3D" id="2.10.220.10">
    <property type="entry name" value="Hormone Receptor, Insulin-like Growth Factor Receptor 1, Chain A, domain 2"/>
    <property type="match status" value="1"/>
</dbReference>
<dbReference type="AlphaFoldDB" id="V6T917"/>
<dbReference type="InterPro" id="IPR006212">
    <property type="entry name" value="Furin_repeat"/>
</dbReference>
<comment type="caution">
    <text evidence="2">The sequence shown here is derived from an EMBL/GenBank/DDBJ whole genome shotgun (WGS) entry which is preliminary data.</text>
</comment>
<evidence type="ECO:0000256" key="1">
    <source>
        <dbReference type="SAM" id="Phobius"/>
    </source>
</evidence>
<sequence length="399" mass="40485">AVKEQPGACTSLGAAGCATCSGSGSDEVCLSCTKPEEFIQLNKKSCKANCAGDGVIGDSTVNPKVCKCDDGNGYQLQGDACAKDSEGKCKTANCQECTGKGTANEVCTKCTSTHYLTPTNQCVSDCTAISGYYGDTNERKCKKCNDACAECVGPANNQCSACPAGKKLTYTADSYPNNGGTCGDACKVSADGTGCETCGAQIGGTAYCSKCKTSTQAPLNGNCAASSRAAFCATITSGACTKCNEGYFLKDGGCYQTDRQPGKQVCSNAQGGNGKCQTCANGLAATDGNCAECHPTCATCTEANQPNKCSTCPPGRYLDASKACKLCTETSGSIQGVANCASCAPPSNNQGSVLCYLIQNTNRSGLSAGAIAGISVAVIVVVGGLVGFLCWWFLCRGKA</sequence>